<feature type="region of interest" description="Disordered" evidence="1">
    <location>
        <begin position="268"/>
        <end position="299"/>
    </location>
</feature>
<protein>
    <submittedName>
        <fullName evidence="3">Uncharacterized protein</fullName>
    </submittedName>
</protein>
<name>A0A915C588_PARUN</name>
<evidence type="ECO:0000313" key="2">
    <source>
        <dbReference type="Proteomes" id="UP000887569"/>
    </source>
</evidence>
<keyword evidence="2" id="KW-1185">Reference proteome</keyword>
<reference evidence="3" key="1">
    <citation type="submission" date="2022-11" db="UniProtKB">
        <authorList>
            <consortium name="WormBaseParasite"/>
        </authorList>
    </citation>
    <scope>IDENTIFICATION</scope>
</reference>
<evidence type="ECO:0000256" key="1">
    <source>
        <dbReference type="SAM" id="MobiDB-lite"/>
    </source>
</evidence>
<proteinExistence type="predicted"/>
<accession>A0A915C588</accession>
<dbReference type="AlphaFoldDB" id="A0A915C588"/>
<evidence type="ECO:0000313" key="3">
    <source>
        <dbReference type="WBParaSite" id="PgR091_g003_t05"/>
    </source>
</evidence>
<dbReference type="Proteomes" id="UP000887569">
    <property type="component" value="Unplaced"/>
</dbReference>
<sequence length="883" mass="101704">MNMLSEKFTIFCEASNKWRNNLLLTGSRPAATFMRCWPFKLRRRYVPTSNSVSAAKPSEERCSEAPMNFTNQPPVPLELRQYQEALANGEVTMKHLGNLKMAWKRQQLRASLLLPPCEPDAYNLEEIFKNYFEGRWGRWGSHESLVGFNPDGPLENAFLRNCIMLQWKMEDQTLNFDKAPIIIHTKSAGSNLQRSYGPSLQVCVLGLDPSLLQYIRCEAEIRLEGSEINQHTLELMEKQNTPSRSTRLPFIDDGTISGLQNVQFALSSSAEPNEEALSNPPRKTARKTRRTATDDRKSMDEIRSKVKRLVIECDWDGNTKNPLYRKELRGCKDRHSDECRMNYPEGVCMKHCIKADFFQLGVSRVNELNKQQHQDLFSYIRISVQLHFRKGIVKTLEEETNPFIVSPGIQQEKDSDIFIEFAWRILTGYFDSPQPSHKTDKDNALSRTVRWKELRKFLQVSLRARNPYVRELDKLELLLLQCKLFMQMRLNNLPPIEQILQWDPSIVELRKTLLAGYVNDDVEISLDHLRKDRRTISIVDLKTPIEQSVWTYLTKAFAVITNGRSNGPVENMSKKSDSSQRKMLDFFNERDITMMPARNAKQIYKLIAKKLLERGYMNTEQMGRFILLRFDDDNADVCCAYYSNVDDFTDQPLQSHTPFREILNTKGGFWNFMKYPFSMKFNYIIRIIARESTVDDSSSYDRSGFAQQGLPAGFNESVDYALQTEDSMMGQWNMHSPVWSFSQATNAGPSYNVVPYQQQSFYRYGGVGVPDERLSPSCSVPTRCTSSTSDAASTFTMMNDEKKNVRMESIERYGFSGRHISDTFGAVGKNENKNEVFAHAGNYEIHAKTGQRRETQEIEDAITLDGMFDKCSINTCSDSTRRS</sequence>
<organism evidence="2 3">
    <name type="scientific">Parascaris univalens</name>
    <name type="common">Nematode worm</name>
    <dbReference type="NCBI Taxonomy" id="6257"/>
    <lineage>
        <taxon>Eukaryota</taxon>
        <taxon>Metazoa</taxon>
        <taxon>Ecdysozoa</taxon>
        <taxon>Nematoda</taxon>
        <taxon>Chromadorea</taxon>
        <taxon>Rhabditida</taxon>
        <taxon>Spirurina</taxon>
        <taxon>Ascaridomorpha</taxon>
        <taxon>Ascaridoidea</taxon>
        <taxon>Ascarididae</taxon>
        <taxon>Parascaris</taxon>
    </lineage>
</organism>
<dbReference type="WBParaSite" id="PgR091_g003_t05">
    <property type="protein sequence ID" value="PgR091_g003_t05"/>
    <property type="gene ID" value="PgR091_g003"/>
</dbReference>